<dbReference type="STRING" id="1603606.DSOUD_1663"/>
<comment type="subcellular location">
    <subcellularLocation>
        <location evidence="1">Membrane</location>
    </subcellularLocation>
</comment>
<dbReference type="Pfam" id="PF07244">
    <property type="entry name" value="POTRA"/>
    <property type="match status" value="5"/>
</dbReference>
<evidence type="ECO:0000256" key="5">
    <source>
        <dbReference type="ARBA" id="ARBA00022737"/>
    </source>
</evidence>
<accession>A0A0M4CWN2</accession>
<dbReference type="PANTHER" id="PTHR12815">
    <property type="entry name" value="SORTING AND ASSEMBLY MACHINERY SAMM50 PROTEIN FAMILY MEMBER"/>
    <property type="match status" value="1"/>
</dbReference>
<keyword evidence="6" id="KW-0472">Membrane</keyword>
<dbReference type="AlphaFoldDB" id="A0A0M4CWN2"/>
<keyword evidence="3" id="KW-0812">Transmembrane</keyword>
<dbReference type="PATRIC" id="fig|1603606.3.peg.1811"/>
<dbReference type="InterPro" id="IPR039910">
    <property type="entry name" value="D15-like"/>
</dbReference>
<dbReference type="GO" id="GO:0009279">
    <property type="term" value="C:cell outer membrane"/>
    <property type="evidence" value="ECO:0007669"/>
    <property type="project" value="UniProtKB-UniRule"/>
</dbReference>
<evidence type="ECO:0000313" key="12">
    <source>
        <dbReference type="Proteomes" id="UP000057158"/>
    </source>
</evidence>
<dbReference type="PANTHER" id="PTHR12815:SF23">
    <property type="entry name" value="OUTER MEMBRANE PROTEIN ASSEMBLY FACTOR BAMA"/>
    <property type="match status" value="1"/>
</dbReference>
<keyword evidence="4 9" id="KW-0732">Signal</keyword>
<proteinExistence type="inferred from homology"/>
<feature type="chain" id="PRO_5039932494" description="Outer membrane protein assembly factor BamA" evidence="9">
    <location>
        <begin position="22"/>
        <end position="761"/>
    </location>
</feature>
<dbReference type="NCBIfam" id="TIGR03303">
    <property type="entry name" value="OM_YaeT"/>
    <property type="match status" value="1"/>
</dbReference>
<evidence type="ECO:0000256" key="4">
    <source>
        <dbReference type="ARBA" id="ARBA00022729"/>
    </source>
</evidence>
<gene>
    <name evidence="11" type="primary">yaeT</name>
    <name evidence="11" type="ORF">DSOUD_1663</name>
</gene>
<protein>
    <recommendedName>
        <fullName evidence="8">Outer membrane protein assembly factor BamA</fullName>
    </recommendedName>
</protein>
<evidence type="ECO:0000256" key="9">
    <source>
        <dbReference type="SAM" id="SignalP"/>
    </source>
</evidence>
<evidence type="ECO:0000313" key="11">
    <source>
        <dbReference type="EMBL" id="ALC16441.1"/>
    </source>
</evidence>
<dbReference type="EMBL" id="CP010802">
    <property type="protein sequence ID" value="ALC16441.1"/>
    <property type="molecule type" value="Genomic_DNA"/>
</dbReference>
<feature type="domain" description="POTRA" evidence="10">
    <location>
        <begin position="267"/>
        <end position="345"/>
    </location>
</feature>
<keyword evidence="7" id="KW-0998">Cell outer membrane</keyword>
<feature type="domain" description="POTRA" evidence="10">
    <location>
        <begin position="348"/>
        <end position="421"/>
    </location>
</feature>
<name>A0A0M4CWN2_9BACT</name>
<dbReference type="Proteomes" id="UP000057158">
    <property type="component" value="Chromosome"/>
</dbReference>
<dbReference type="PROSITE" id="PS51779">
    <property type="entry name" value="POTRA"/>
    <property type="match status" value="4"/>
</dbReference>
<dbReference type="InterPro" id="IPR010827">
    <property type="entry name" value="BamA/TamA_POTRA"/>
</dbReference>
<dbReference type="PIRSF" id="PIRSF006076">
    <property type="entry name" value="OM_assembly_OMP85"/>
    <property type="match status" value="1"/>
</dbReference>
<dbReference type="Gene3D" id="2.40.160.50">
    <property type="entry name" value="membrane protein fhac: a member of the omp85/tpsb transporter family"/>
    <property type="match status" value="1"/>
</dbReference>
<dbReference type="Pfam" id="PF01103">
    <property type="entry name" value="Omp85"/>
    <property type="match status" value="1"/>
</dbReference>
<keyword evidence="2" id="KW-1134">Transmembrane beta strand</keyword>
<organism evidence="11 12">
    <name type="scientific">Desulfuromonas soudanensis</name>
    <dbReference type="NCBI Taxonomy" id="1603606"/>
    <lineage>
        <taxon>Bacteria</taxon>
        <taxon>Pseudomonadati</taxon>
        <taxon>Thermodesulfobacteriota</taxon>
        <taxon>Desulfuromonadia</taxon>
        <taxon>Desulfuromonadales</taxon>
        <taxon>Desulfuromonadaceae</taxon>
        <taxon>Desulfuromonas</taxon>
    </lineage>
</organism>
<keyword evidence="12" id="KW-1185">Reference proteome</keyword>
<dbReference type="KEGG" id="des:DSOUD_1663"/>
<evidence type="ECO:0000259" key="10">
    <source>
        <dbReference type="PROSITE" id="PS51779"/>
    </source>
</evidence>
<feature type="signal peptide" evidence="9">
    <location>
        <begin position="1"/>
        <end position="21"/>
    </location>
</feature>
<dbReference type="GO" id="GO:0071709">
    <property type="term" value="P:membrane assembly"/>
    <property type="evidence" value="ECO:0007669"/>
    <property type="project" value="InterPro"/>
</dbReference>
<dbReference type="RefSeq" id="WP_096335476.1">
    <property type="nucleotide sequence ID" value="NZ_CP010802.1"/>
</dbReference>
<dbReference type="InterPro" id="IPR000184">
    <property type="entry name" value="Bac_surfAg_D15"/>
</dbReference>
<feature type="domain" description="POTRA" evidence="10">
    <location>
        <begin position="24"/>
        <end position="95"/>
    </location>
</feature>
<dbReference type="Gene3D" id="3.10.20.310">
    <property type="entry name" value="membrane protein fhac"/>
    <property type="match status" value="5"/>
</dbReference>
<dbReference type="InterPro" id="IPR034746">
    <property type="entry name" value="POTRA"/>
</dbReference>
<evidence type="ECO:0000256" key="1">
    <source>
        <dbReference type="ARBA" id="ARBA00004370"/>
    </source>
</evidence>
<sequence>MSKWALLLVLLLLLVPGAALAQTYSVDEVVVEGNRRVESKAILTVVKVEKGEGVSAEAIDRDIRAIFELGRFQDVQADLEERNGKKVLIYRVTERPLVRKVEFSGNKEFDEAKLKTLISIRTPEIYHPRAVEKSIRAIKEAYIEEGYYAAEITPRVDVNDRNEANILFTVAEGDKILIRNIRFSGNTIFADRELRKVMETKERWFLSWMTGRGAYREQVLQTDLEIIADQYYNVGYVQVKVKEPRVIMDPAKKFLDILIEIEEGEQFRVGTVDVRGDLIKGKEDILSLVKLKEGDVFSRKGLREDVFAINDLYADQGYAYVNVSPLTDLDLERRRINLMFDIEQGVQVTIGRIRISGNTRTRDKVIRREMKLAEGDLYSSTKMKTSRARVNNLGFFEEVNVTTAKGADAEQMDVDVAVKEKATGTFSIGFGYSSVDHFIGQGSVSQENFLGRALKLNLSGSYGGTSNTYQLGITDPYFLDRKLTLGFDIYKTTREWNEFTRKATGGDLKLGYPLSDNLRSLLVYRYEEKEILDVVAGSIYEDQAGTSTLSSLTAILTRNTTDYHLDPTRGAVSELSVEYAGLGGTQKFAKYIADYRHFYPLMWGTVISAHGQVGFVQGMQGEEIPVDERFFLGGINTLRGFKSREVGPRVLRTSGVVDPVTGVATTVSDYEYIGGDKKAIFNLEYTFPLLKDMGLKGLLFFDAGNAWSEDEDFFESVRTSVGGGIRWFSPMGPLRLEWGYNLDPMDGEDRSQFEFSIGRFF</sequence>
<dbReference type="InterPro" id="IPR023707">
    <property type="entry name" value="OM_assembly_BamA"/>
</dbReference>
<evidence type="ECO:0000256" key="2">
    <source>
        <dbReference type="ARBA" id="ARBA00022452"/>
    </source>
</evidence>
<evidence type="ECO:0000256" key="3">
    <source>
        <dbReference type="ARBA" id="ARBA00022692"/>
    </source>
</evidence>
<evidence type="ECO:0000256" key="6">
    <source>
        <dbReference type="ARBA" id="ARBA00023136"/>
    </source>
</evidence>
<evidence type="ECO:0000256" key="8">
    <source>
        <dbReference type="NCBIfam" id="TIGR03303"/>
    </source>
</evidence>
<reference evidence="11 12" key="1">
    <citation type="submission" date="2015-07" db="EMBL/GenBank/DDBJ databases">
        <title>Isolation and Genomic Characterization of a Novel Halophilic Metal-Reducing Deltaproteobacterium from the Deep Subsurface.</title>
        <authorList>
            <person name="Badalamenti J.P."/>
            <person name="Summers Z.M."/>
            <person name="Gralnick J.A."/>
            <person name="Bond D.R."/>
        </authorList>
    </citation>
    <scope>NUCLEOTIDE SEQUENCE [LARGE SCALE GENOMIC DNA]</scope>
    <source>
        <strain evidence="11 12">WTL</strain>
    </source>
</reference>
<dbReference type="OrthoDB" id="9803054at2"/>
<evidence type="ECO:0000256" key="7">
    <source>
        <dbReference type="ARBA" id="ARBA00023237"/>
    </source>
</evidence>
<feature type="domain" description="POTRA" evidence="10">
    <location>
        <begin position="96"/>
        <end position="173"/>
    </location>
</feature>
<dbReference type="HAMAP" id="MF_01430">
    <property type="entry name" value="OM_assembly_BamA"/>
    <property type="match status" value="1"/>
</dbReference>
<keyword evidence="5" id="KW-0677">Repeat</keyword>